<keyword evidence="2" id="KW-1185">Reference proteome</keyword>
<dbReference type="Proteomes" id="UP000699042">
    <property type="component" value="Unassembled WGS sequence"/>
</dbReference>
<evidence type="ECO:0000313" key="1">
    <source>
        <dbReference type="EMBL" id="KAG7053901.1"/>
    </source>
</evidence>
<proteinExistence type="predicted"/>
<protein>
    <submittedName>
        <fullName evidence="1">Uncharacterized protein</fullName>
    </submittedName>
</protein>
<name>A0A9P7RAP7_9PEZI</name>
<dbReference type="EMBL" id="JAESDN010000003">
    <property type="protein sequence ID" value="KAG7053901.1"/>
    <property type="molecule type" value="Genomic_DNA"/>
</dbReference>
<evidence type="ECO:0000313" key="2">
    <source>
        <dbReference type="Proteomes" id="UP000699042"/>
    </source>
</evidence>
<accession>A0A9P7RAP7</accession>
<gene>
    <name evidence="1" type="ORF">JMJ77_000979</name>
</gene>
<organism evidence="1 2">
    <name type="scientific">Colletotrichum scovillei</name>
    <dbReference type="NCBI Taxonomy" id="1209932"/>
    <lineage>
        <taxon>Eukaryota</taxon>
        <taxon>Fungi</taxon>
        <taxon>Dikarya</taxon>
        <taxon>Ascomycota</taxon>
        <taxon>Pezizomycotina</taxon>
        <taxon>Sordariomycetes</taxon>
        <taxon>Hypocreomycetidae</taxon>
        <taxon>Glomerellales</taxon>
        <taxon>Glomerellaceae</taxon>
        <taxon>Colletotrichum</taxon>
        <taxon>Colletotrichum acutatum species complex</taxon>
    </lineage>
</organism>
<dbReference type="AlphaFoldDB" id="A0A9P7RAP7"/>
<reference evidence="1" key="1">
    <citation type="submission" date="2021-05" db="EMBL/GenBank/DDBJ databases">
        <title>Comparative genomics of three Colletotrichum scovillei strains and genetic complementation revealed genes involved fungal growth and virulence on chili pepper.</title>
        <authorList>
            <person name="Hsieh D.-K."/>
            <person name="Chuang S.-C."/>
            <person name="Chen C.-Y."/>
            <person name="Chao Y.-T."/>
            <person name="Lu M.-Y.J."/>
            <person name="Lee M.-H."/>
            <person name="Shih M.-C."/>
        </authorList>
    </citation>
    <scope>NUCLEOTIDE SEQUENCE</scope>
    <source>
        <strain evidence="1">Coll-153</strain>
    </source>
</reference>
<comment type="caution">
    <text evidence="1">The sequence shown here is derived from an EMBL/GenBank/DDBJ whole genome shotgun (WGS) entry which is preliminary data.</text>
</comment>
<sequence>MAIARCSMQIHSQTRHSCGCLAKLGVSCQGESTSKDRVKIFINLLLHALFHNTKKGSPPPATLFGIHIACVDPLGGFGTLIVVTGLSSDDDRHAPVRQHGVRSVLAGSAGRISRVPTVQQLCPVLDIALLLGSMSVFWVCSSNLRTSVIWSSLRWARAIGNLHSKSPLLQLGMKLSHGASHTRVVALGSVSLAREIIGLNSMTDPSNNFCNDQQASHAVVPRPICLQNRPLRSSPSVTAQASQFAGLSLNVEVS</sequence>